<dbReference type="Pfam" id="PF13083">
    <property type="entry name" value="KH_KhpA-B"/>
    <property type="match status" value="1"/>
</dbReference>
<keyword evidence="3" id="KW-0961">Cell wall biogenesis/degradation</keyword>
<evidence type="ECO:0000313" key="5">
    <source>
        <dbReference type="Proteomes" id="UP000178089"/>
    </source>
</evidence>
<dbReference type="InterPro" id="IPR009019">
    <property type="entry name" value="KH_sf_prok-type"/>
</dbReference>
<dbReference type="GO" id="GO:0003723">
    <property type="term" value="F:RNA binding"/>
    <property type="evidence" value="ECO:0007669"/>
    <property type="project" value="UniProtKB-UniRule"/>
</dbReference>
<dbReference type="HAMAP" id="MF_00088">
    <property type="entry name" value="KhpA"/>
    <property type="match status" value="1"/>
</dbReference>
<proteinExistence type="inferred from homology"/>
<evidence type="ECO:0000313" key="4">
    <source>
        <dbReference type="EMBL" id="OHA29322.1"/>
    </source>
</evidence>
<evidence type="ECO:0000256" key="1">
    <source>
        <dbReference type="ARBA" id="ARBA00022490"/>
    </source>
</evidence>
<evidence type="ECO:0000256" key="3">
    <source>
        <dbReference type="HAMAP-Rule" id="MF_00088"/>
    </source>
</evidence>
<dbReference type="PANTHER" id="PTHR34654">
    <property type="entry name" value="UPF0109 PROTEIN SCO5592"/>
    <property type="match status" value="1"/>
</dbReference>
<dbReference type="GO" id="GO:0071555">
    <property type="term" value="P:cell wall organization"/>
    <property type="evidence" value="ECO:0007669"/>
    <property type="project" value="UniProtKB-KW"/>
</dbReference>
<name>A0A1G2N1V5_9BACT</name>
<gene>
    <name evidence="3" type="primary">khpA</name>
    <name evidence="4" type="ORF">A3F51_01500</name>
</gene>
<keyword evidence="3" id="KW-0143">Chaperone</keyword>
<reference evidence="4 5" key="1">
    <citation type="journal article" date="2016" name="Nat. Commun.">
        <title>Thousands of microbial genomes shed light on interconnected biogeochemical processes in an aquifer system.</title>
        <authorList>
            <person name="Anantharaman K."/>
            <person name="Brown C.T."/>
            <person name="Hug L.A."/>
            <person name="Sharon I."/>
            <person name="Castelle C.J."/>
            <person name="Probst A.J."/>
            <person name="Thomas B.C."/>
            <person name="Singh A."/>
            <person name="Wilkins M.J."/>
            <person name="Karaoz U."/>
            <person name="Brodie E.L."/>
            <person name="Williams K.H."/>
            <person name="Hubbard S.S."/>
            <person name="Banfield J.F."/>
        </authorList>
    </citation>
    <scope>NUCLEOTIDE SEQUENCE [LARGE SCALE GENOMIC DNA]</scope>
</reference>
<dbReference type="SUPFAM" id="SSF54814">
    <property type="entry name" value="Prokaryotic type KH domain (KH-domain type II)"/>
    <property type="match status" value="1"/>
</dbReference>
<comment type="function">
    <text evidence="3">A probable RNA chaperone. Forms a complex with KhpB which binds to cellular RNA and controls its expression. Plays a role in peptidoglycan (PG) homeostasis and cell length regulation.</text>
</comment>
<keyword evidence="3" id="KW-0133">Cell shape</keyword>
<dbReference type="Proteomes" id="UP000178089">
    <property type="component" value="Unassembled WGS sequence"/>
</dbReference>
<organism evidence="4 5">
    <name type="scientific">Candidatus Taylorbacteria bacterium RIFCSPHIGHO2_12_FULL_45_16</name>
    <dbReference type="NCBI Taxonomy" id="1802315"/>
    <lineage>
        <taxon>Bacteria</taxon>
        <taxon>Candidatus Tayloriibacteriota</taxon>
    </lineage>
</organism>
<dbReference type="GO" id="GO:0009252">
    <property type="term" value="P:peptidoglycan biosynthetic process"/>
    <property type="evidence" value="ECO:0007669"/>
    <property type="project" value="UniProtKB-UniRule"/>
</dbReference>
<dbReference type="STRING" id="1802315.A3F51_01500"/>
<dbReference type="GO" id="GO:0005737">
    <property type="term" value="C:cytoplasm"/>
    <property type="evidence" value="ECO:0007669"/>
    <property type="project" value="UniProtKB-SubCell"/>
</dbReference>
<protein>
    <recommendedName>
        <fullName evidence="3">RNA-binding protein KhpA</fullName>
    </recommendedName>
    <alternativeName>
        <fullName evidence="3">KH-domain protein A</fullName>
    </alternativeName>
</protein>
<comment type="subcellular location">
    <subcellularLocation>
        <location evidence="3">Cytoplasm</location>
    </subcellularLocation>
</comment>
<comment type="caution">
    <text evidence="4">The sequence shown here is derived from an EMBL/GenBank/DDBJ whole genome shotgun (WGS) entry which is preliminary data.</text>
</comment>
<accession>A0A1G2N1V5</accession>
<dbReference type="PANTHER" id="PTHR34654:SF1">
    <property type="entry name" value="RNA-BINDING PROTEIN KHPA"/>
    <property type="match status" value="1"/>
</dbReference>
<dbReference type="AlphaFoldDB" id="A0A1G2N1V5"/>
<dbReference type="EMBL" id="MHRT01000005">
    <property type="protein sequence ID" value="OHA29322.1"/>
    <property type="molecule type" value="Genomic_DNA"/>
</dbReference>
<dbReference type="GO" id="GO:0008360">
    <property type="term" value="P:regulation of cell shape"/>
    <property type="evidence" value="ECO:0007669"/>
    <property type="project" value="UniProtKB-KW"/>
</dbReference>
<sequence>MQKDQEFLDYVIKALVDYPDQVKTTRTVDEMGVLLTLEVGAADMGKIIGRQGNTAKAVRTLLRVVGMKNNSRVNLKINEPVGGLKSPERMAQAMPTVPLSTPNSKTVDEAMADLKLE</sequence>
<evidence type="ECO:0000256" key="2">
    <source>
        <dbReference type="ARBA" id="ARBA00022884"/>
    </source>
</evidence>
<keyword evidence="1 3" id="KW-0963">Cytoplasm</keyword>
<comment type="similarity">
    <text evidence="3">Belongs to the KhpA RNA-binding protein family.</text>
</comment>
<comment type="subunit">
    <text evidence="3">Forms a complex with KhpB.</text>
</comment>
<keyword evidence="2 3" id="KW-0694">RNA-binding</keyword>
<dbReference type="CDD" id="cd22533">
    <property type="entry name" value="KH-II_YlqC-like"/>
    <property type="match status" value="1"/>
</dbReference>
<dbReference type="InterPro" id="IPR020627">
    <property type="entry name" value="KhpA"/>
</dbReference>